<feature type="DNA-binding region" description="H-T-H motif" evidence="4">
    <location>
        <begin position="53"/>
        <end position="72"/>
    </location>
</feature>
<gene>
    <name evidence="7" type="ORF">HYN46_13635</name>
</gene>
<dbReference type="InterPro" id="IPR001647">
    <property type="entry name" value="HTH_TetR"/>
</dbReference>
<sequence>MLSNTLMNKDPQQIPSSRVYGGESSQDRTQRRQQQFLDAGLVLFGTIGYRAVTVRALCKQAGLTDRYFYESFSDTEALLMAVYQHCLVKFQQTILEAISGLAPDADVRTLVQECLASAFTLIEDPLVTRVSWLEVLGVSPRVDQFYTQSVRQLAGVLLGILRSKYPTWKIEDAEGEILTIALLGAVGQTAIGWMLSGYATNRETILSAMFSVFLGLITLVEASQHSDAS</sequence>
<evidence type="ECO:0000259" key="6">
    <source>
        <dbReference type="PROSITE" id="PS50977"/>
    </source>
</evidence>
<dbReference type="OrthoDB" id="9790413at2"/>
<dbReference type="Pfam" id="PF00440">
    <property type="entry name" value="TetR_N"/>
    <property type="match status" value="1"/>
</dbReference>
<evidence type="ECO:0000313" key="7">
    <source>
        <dbReference type="EMBL" id="AXI03781.1"/>
    </source>
</evidence>
<dbReference type="InterPro" id="IPR050109">
    <property type="entry name" value="HTH-type_TetR-like_transc_reg"/>
</dbReference>
<protein>
    <submittedName>
        <fullName evidence="7">TetR/AcrR family transcriptional regulator</fullName>
    </submittedName>
</protein>
<dbReference type="PROSITE" id="PS50977">
    <property type="entry name" value="HTH_TETR_2"/>
    <property type="match status" value="1"/>
</dbReference>
<dbReference type="EMBL" id="CP031222">
    <property type="protein sequence ID" value="AXI03781.1"/>
    <property type="molecule type" value="Genomic_DNA"/>
</dbReference>
<evidence type="ECO:0000256" key="4">
    <source>
        <dbReference type="PROSITE-ProRule" id="PRU00335"/>
    </source>
</evidence>
<proteinExistence type="predicted"/>
<dbReference type="RefSeq" id="WP_114899889.1">
    <property type="nucleotide sequence ID" value="NZ_CP031222.1"/>
</dbReference>
<keyword evidence="2 4" id="KW-0238">DNA-binding</keyword>
<keyword evidence="1" id="KW-0805">Transcription regulation</keyword>
<dbReference type="SUPFAM" id="SSF46689">
    <property type="entry name" value="Homeodomain-like"/>
    <property type="match status" value="1"/>
</dbReference>
<name>A0A345P922_9GAMM</name>
<evidence type="ECO:0000256" key="2">
    <source>
        <dbReference type="ARBA" id="ARBA00023125"/>
    </source>
</evidence>
<dbReference type="GO" id="GO:0003700">
    <property type="term" value="F:DNA-binding transcription factor activity"/>
    <property type="evidence" value="ECO:0007669"/>
    <property type="project" value="TreeGrafter"/>
</dbReference>
<feature type="region of interest" description="Disordered" evidence="5">
    <location>
        <begin position="1"/>
        <end position="25"/>
    </location>
</feature>
<evidence type="ECO:0000256" key="3">
    <source>
        <dbReference type="ARBA" id="ARBA00023163"/>
    </source>
</evidence>
<dbReference type="GO" id="GO:0000976">
    <property type="term" value="F:transcription cis-regulatory region binding"/>
    <property type="evidence" value="ECO:0007669"/>
    <property type="project" value="TreeGrafter"/>
</dbReference>
<dbReference type="InterPro" id="IPR009057">
    <property type="entry name" value="Homeodomain-like_sf"/>
</dbReference>
<keyword evidence="3" id="KW-0804">Transcription</keyword>
<accession>A0A345P922</accession>
<dbReference type="Gene3D" id="1.10.357.10">
    <property type="entry name" value="Tetracycline Repressor, domain 2"/>
    <property type="match status" value="1"/>
</dbReference>
<dbReference type="PANTHER" id="PTHR30055">
    <property type="entry name" value="HTH-TYPE TRANSCRIPTIONAL REGULATOR RUTR"/>
    <property type="match status" value="1"/>
</dbReference>
<dbReference type="Proteomes" id="UP000253940">
    <property type="component" value="Chromosome"/>
</dbReference>
<evidence type="ECO:0000256" key="1">
    <source>
        <dbReference type="ARBA" id="ARBA00023015"/>
    </source>
</evidence>
<organism evidence="7 8">
    <name type="scientific">Aquirhabdus parva</name>
    <dbReference type="NCBI Taxonomy" id="2283318"/>
    <lineage>
        <taxon>Bacteria</taxon>
        <taxon>Pseudomonadati</taxon>
        <taxon>Pseudomonadota</taxon>
        <taxon>Gammaproteobacteria</taxon>
        <taxon>Moraxellales</taxon>
        <taxon>Moraxellaceae</taxon>
        <taxon>Aquirhabdus</taxon>
    </lineage>
</organism>
<dbReference type="KEGG" id="mbah:HYN46_13635"/>
<dbReference type="PANTHER" id="PTHR30055:SF234">
    <property type="entry name" value="HTH-TYPE TRANSCRIPTIONAL REGULATOR BETI"/>
    <property type="match status" value="1"/>
</dbReference>
<reference evidence="7 8" key="1">
    <citation type="submission" date="2018-07" db="EMBL/GenBank/DDBJ databases">
        <title>Genome sequencing of Moraxellaceae gen. HYN0046.</title>
        <authorList>
            <person name="Kim M."/>
            <person name="Yi H."/>
        </authorList>
    </citation>
    <scope>NUCLEOTIDE SEQUENCE [LARGE SCALE GENOMIC DNA]</scope>
    <source>
        <strain evidence="7 8">HYN0046</strain>
    </source>
</reference>
<feature type="domain" description="HTH tetR-type" evidence="6">
    <location>
        <begin position="30"/>
        <end position="90"/>
    </location>
</feature>
<evidence type="ECO:0000313" key="8">
    <source>
        <dbReference type="Proteomes" id="UP000253940"/>
    </source>
</evidence>
<evidence type="ECO:0000256" key="5">
    <source>
        <dbReference type="SAM" id="MobiDB-lite"/>
    </source>
</evidence>
<keyword evidence="8" id="KW-1185">Reference proteome</keyword>
<dbReference type="AlphaFoldDB" id="A0A345P922"/>
<feature type="compositionally biased region" description="Polar residues" evidence="5">
    <location>
        <begin position="1"/>
        <end position="16"/>
    </location>
</feature>